<comment type="caution">
    <text evidence="1">The sequence shown here is derived from an EMBL/GenBank/DDBJ whole genome shotgun (WGS) entry which is preliminary data.</text>
</comment>
<reference evidence="1" key="1">
    <citation type="submission" date="2019-03" db="EMBL/GenBank/DDBJ databases">
        <title>Single cell metagenomics reveals metabolic interactions within the superorganism composed of flagellate Streblomastix strix and complex community of Bacteroidetes bacteria on its surface.</title>
        <authorList>
            <person name="Treitli S.C."/>
            <person name="Kolisko M."/>
            <person name="Husnik F."/>
            <person name="Keeling P."/>
            <person name="Hampl V."/>
        </authorList>
    </citation>
    <scope>NUCLEOTIDE SEQUENCE</scope>
    <source>
        <strain evidence="1">STM</strain>
    </source>
</reference>
<sequence length="69" mass="8038">MHTFRGYPRILSDTCPIPIRSMTASEADIDARKSPPNTLQMSYELLCLAASIFNFYWLEKIHYICKRVI</sequence>
<accession>A0A5J4S331</accession>
<name>A0A5J4S331_9ZZZZ</name>
<dbReference type="AlphaFoldDB" id="A0A5J4S331"/>
<evidence type="ECO:0000313" key="1">
    <source>
        <dbReference type="EMBL" id="KAA6339631.1"/>
    </source>
</evidence>
<dbReference type="EMBL" id="SNRY01000520">
    <property type="protein sequence ID" value="KAA6339631.1"/>
    <property type="molecule type" value="Genomic_DNA"/>
</dbReference>
<organism evidence="1">
    <name type="scientific">termite gut metagenome</name>
    <dbReference type="NCBI Taxonomy" id="433724"/>
    <lineage>
        <taxon>unclassified sequences</taxon>
        <taxon>metagenomes</taxon>
        <taxon>organismal metagenomes</taxon>
    </lineage>
</organism>
<gene>
    <name evidence="1" type="ORF">EZS27_012449</name>
</gene>
<protein>
    <submittedName>
        <fullName evidence="1">Uncharacterized protein</fullName>
    </submittedName>
</protein>
<proteinExistence type="predicted"/>